<evidence type="ECO:0000256" key="1">
    <source>
        <dbReference type="ARBA" id="ARBA00005336"/>
    </source>
</evidence>
<dbReference type="InterPro" id="IPR019800">
    <property type="entry name" value="Glyco_hydro_3_AS"/>
</dbReference>
<reference evidence="8 9" key="1">
    <citation type="submission" date="2019-06" db="EMBL/GenBank/DDBJ databases">
        <title>Whole genome shotgun sequence of Pseudonocardia hydrocarbonoxydans NBRC 14498.</title>
        <authorList>
            <person name="Hosoyama A."/>
            <person name="Uohara A."/>
            <person name="Ohji S."/>
            <person name="Ichikawa N."/>
        </authorList>
    </citation>
    <scope>NUCLEOTIDE SEQUENCE [LARGE SCALE GENOMIC DNA]</scope>
    <source>
        <strain evidence="8 9">NBRC 14498</strain>
    </source>
</reference>
<dbReference type="InterPro" id="IPR002772">
    <property type="entry name" value="Glyco_hydro_3_C"/>
</dbReference>
<dbReference type="Pfam" id="PF14310">
    <property type="entry name" value="Fn3-like"/>
    <property type="match status" value="1"/>
</dbReference>
<dbReference type="InterPro" id="IPR050288">
    <property type="entry name" value="Cellulose_deg_GH3"/>
</dbReference>
<dbReference type="GO" id="GO:0005975">
    <property type="term" value="P:carbohydrate metabolic process"/>
    <property type="evidence" value="ECO:0007669"/>
    <property type="project" value="InterPro"/>
</dbReference>
<keyword evidence="2 6" id="KW-0378">Hydrolase</keyword>
<evidence type="ECO:0000256" key="5">
    <source>
        <dbReference type="ARBA" id="ARBA00074219"/>
    </source>
</evidence>
<comment type="similarity">
    <text evidence="1 6">Belongs to the glycosyl hydrolase 3 family.</text>
</comment>
<evidence type="ECO:0000256" key="6">
    <source>
        <dbReference type="RuleBase" id="RU361161"/>
    </source>
</evidence>
<dbReference type="PANTHER" id="PTHR42715">
    <property type="entry name" value="BETA-GLUCOSIDASE"/>
    <property type="match status" value="1"/>
</dbReference>
<evidence type="ECO:0000256" key="2">
    <source>
        <dbReference type="ARBA" id="ARBA00022801"/>
    </source>
</evidence>
<organism evidence="8 9">
    <name type="scientific">Pseudonocardia hydrocarbonoxydans</name>
    <dbReference type="NCBI Taxonomy" id="76726"/>
    <lineage>
        <taxon>Bacteria</taxon>
        <taxon>Bacillati</taxon>
        <taxon>Actinomycetota</taxon>
        <taxon>Actinomycetes</taxon>
        <taxon>Pseudonocardiales</taxon>
        <taxon>Pseudonocardiaceae</taxon>
        <taxon>Pseudonocardia</taxon>
    </lineage>
</organism>
<comment type="caution">
    <text evidence="8">The sequence shown here is derived from an EMBL/GenBank/DDBJ whole genome shotgun (WGS) entry which is preliminary data.</text>
</comment>
<dbReference type="SMART" id="SM01217">
    <property type="entry name" value="Fn3_like"/>
    <property type="match status" value="1"/>
</dbReference>
<dbReference type="PANTHER" id="PTHR42715:SF10">
    <property type="entry name" value="BETA-GLUCOSIDASE"/>
    <property type="match status" value="1"/>
</dbReference>
<feature type="domain" description="Fibronectin type III-like" evidence="7">
    <location>
        <begin position="579"/>
        <end position="649"/>
    </location>
</feature>
<name>A0A4Y3WMH9_9PSEU</name>
<dbReference type="SUPFAM" id="SSF52279">
    <property type="entry name" value="Beta-D-glucan exohydrolase, C-terminal domain"/>
    <property type="match status" value="1"/>
</dbReference>
<dbReference type="InterPro" id="IPR001764">
    <property type="entry name" value="Glyco_hydro_3_N"/>
</dbReference>
<dbReference type="OrthoDB" id="3187421at2"/>
<keyword evidence="3" id="KW-0119">Carbohydrate metabolism</keyword>
<evidence type="ECO:0000256" key="3">
    <source>
        <dbReference type="ARBA" id="ARBA00023277"/>
    </source>
</evidence>
<dbReference type="AlphaFoldDB" id="A0A4Y3WMH9"/>
<dbReference type="Pfam" id="PF01915">
    <property type="entry name" value="Glyco_hydro_3_C"/>
    <property type="match status" value="1"/>
</dbReference>
<evidence type="ECO:0000313" key="8">
    <source>
        <dbReference type="EMBL" id="GEC20142.1"/>
    </source>
</evidence>
<dbReference type="Gene3D" id="2.60.40.10">
    <property type="entry name" value="Immunoglobulins"/>
    <property type="match status" value="1"/>
</dbReference>
<dbReference type="InterPro" id="IPR013783">
    <property type="entry name" value="Ig-like_fold"/>
</dbReference>
<comment type="function">
    <text evidence="4">Catalyzes the hydrolysis of a non-reducing terminal alpha-L-arabinopyranosidic linkage in ginsenoside Rb2 (alpha-L-arabinopyranosyl-(1-&gt;6)-alpha-D-glucopyranosyl) to release alpha-D-glucopyranosyl (Rd). It is not able to hydrolyze alpha-L-arabinofuranosyl-(1-&gt;6)-alpha-D-glucopyranosyl (Rc).</text>
</comment>
<dbReference type="GO" id="GO:0008422">
    <property type="term" value="F:beta-glucosidase activity"/>
    <property type="evidence" value="ECO:0007669"/>
    <property type="project" value="UniProtKB-ARBA"/>
</dbReference>
<protein>
    <recommendedName>
        <fullName evidence="5">Exo-alpha-(1-&gt;6)-L-arabinopyranosidase</fullName>
    </recommendedName>
</protein>
<dbReference type="InterPro" id="IPR026891">
    <property type="entry name" value="Fn3-like"/>
</dbReference>
<sequence>MQTLSVEQKAALCLGADFWHTAAVPGVASILVSDGPHGLRVQPAGGDHVGLGGSLPATCFPTAAALASSWDPALAREIGAALGVEARAQGVGVVLGPGVNIKRSPLCGRNFEYFSEDPHLTGVLAAALVEGIQSRGVGTSVKHFAANNQETDRLRVSAEVDERTLREIYLPAFEHVVTRARPWTVMCAYNKVNGVYASQHGWLLTTVLRDEWGFDGVVVSDWGAVADRVAALVAGLDLEMPPNRGVSDRAIVDAVADGSLDEAVLDRAVDRMRRLVERAGPPSPDPAAVDWDAHHALARRAAADGIVLLRNEGHDPEDRVLPLHDSPSLRVAVVGELARTPRYQGAGSSQVNPTRLDVPLEEITAALPLATMSFAPGYALDGPPDRLLADEAVALATGADVVVALLGLPAAAESEGFDRDHIDLPTAQLTLLSRLADTGVPVVVALAHGGVVRTDPWEHRVAAVLECWLGGQAGGGALADVLTGAVDPGGRLAETVPLRLADTPSHLNFPGEEGRVRYGEGVFVGYRGFDALDRPVAHPFGHGLSYTGFGYSGLTVDVDGTDLTVGATVTNTGARAGREVVQLYVGDPECSVARPPAELRGFAKVALDPGESRTVTFTLGARDLSFWSTARGGWVLEPGEFEIAVGASSRDLRLCRTVTVDVPLPRVPLTADSTLQEWLADPVGGPALRAAAGPGILQDEELLRVIGNFPLGRLAAFPGIGITRETLTHLGAGERGAG</sequence>
<keyword evidence="9" id="KW-1185">Reference proteome</keyword>
<evidence type="ECO:0000256" key="4">
    <source>
        <dbReference type="ARBA" id="ARBA00058905"/>
    </source>
</evidence>
<dbReference type="RefSeq" id="WP_141278670.1">
    <property type="nucleotide sequence ID" value="NZ_BAAARZ010000008.1"/>
</dbReference>
<dbReference type="Proteomes" id="UP000320338">
    <property type="component" value="Unassembled WGS sequence"/>
</dbReference>
<dbReference type="PROSITE" id="PS00775">
    <property type="entry name" value="GLYCOSYL_HYDROL_F3"/>
    <property type="match status" value="1"/>
</dbReference>
<dbReference type="InterPro" id="IPR017853">
    <property type="entry name" value="GH"/>
</dbReference>
<evidence type="ECO:0000259" key="7">
    <source>
        <dbReference type="SMART" id="SM01217"/>
    </source>
</evidence>
<dbReference type="Gene3D" id="3.20.20.300">
    <property type="entry name" value="Glycoside hydrolase, family 3, N-terminal domain"/>
    <property type="match status" value="1"/>
</dbReference>
<dbReference type="FunFam" id="2.60.40.10:FF:000495">
    <property type="entry name" value="Periplasmic beta-glucosidase"/>
    <property type="match status" value="1"/>
</dbReference>
<accession>A0A4Y3WMH9</accession>
<dbReference type="InterPro" id="IPR036962">
    <property type="entry name" value="Glyco_hydro_3_N_sf"/>
</dbReference>
<proteinExistence type="inferred from homology"/>
<dbReference type="SUPFAM" id="SSF51445">
    <property type="entry name" value="(Trans)glycosidases"/>
    <property type="match status" value="1"/>
</dbReference>
<gene>
    <name evidence="8" type="ORF">PHY01_24250</name>
</gene>
<evidence type="ECO:0000313" key="9">
    <source>
        <dbReference type="Proteomes" id="UP000320338"/>
    </source>
</evidence>
<keyword evidence="6" id="KW-0326">Glycosidase</keyword>
<dbReference type="PRINTS" id="PR00133">
    <property type="entry name" value="GLHYDRLASE3"/>
</dbReference>
<dbReference type="EMBL" id="BJNG01000017">
    <property type="protein sequence ID" value="GEC20142.1"/>
    <property type="molecule type" value="Genomic_DNA"/>
</dbReference>
<dbReference type="Gene3D" id="3.40.50.1700">
    <property type="entry name" value="Glycoside hydrolase family 3 C-terminal domain"/>
    <property type="match status" value="1"/>
</dbReference>
<dbReference type="Pfam" id="PF00933">
    <property type="entry name" value="Glyco_hydro_3"/>
    <property type="match status" value="1"/>
</dbReference>
<dbReference type="InterPro" id="IPR036881">
    <property type="entry name" value="Glyco_hydro_3_C_sf"/>
</dbReference>